<dbReference type="Proteomes" id="UP000014760">
    <property type="component" value="Unassembled WGS sequence"/>
</dbReference>
<dbReference type="AlphaFoldDB" id="R7TPE3"/>
<accession>R7TPE3</accession>
<proteinExistence type="predicted"/>
<evidence type="ECO:0000256" key="2">
    <source>
        <dbReference type="ARBA" id="ARBA00022729"/>
    </source>
</evidence>
<dbReference type="EnsemblMetazoa" id="CapteT218040">
    <property type="protein sequence ID" value="CapteP218040"/>
    <property type="gene ID" value="CapteG218040"/>
</dbReference>
<evidence type="ECO:0000313" key="9">
    <source>
        <dbReference type="Proteomes" id="UP000014760"/>
    </source>
</evidence>
<dbReference type="GO" id="GO:0012505">
    <property type="term" value="C:endomembrane system"/>
    <property type="evidence" value="ECO:0007669"/>
    <property type="project" value="UniProtKB-SubCell"/>
</dbReference>
<reference evidence="9" key="1">
    <citation type="submission" date="2012-12" db="EMBL/GenBank/DDBJ databases">
        <authorList>
            <person name="Hellsten U."/>
            <person name="Grimwood J."/>
            <person name="Chapman J.A."/>
            <person name="Shapiro H."/>
            <person name="Aerts A."/>
            <person name="Otillar R.P."/>
            <person name="Terry A.Y."/>
            <person name="Boore J.L."/>
            <person name="Simakov O."/>
            <person name="Marletaz F."/>
            <person name="Cho S.-J."/>
            <person name="Edsinger-Gonzales E."/>
            <person name="Havlak P."/>
            <person name="Kuo D.-H."/>
            <person name="Larsson T."/>
            <person name="Lv J."/>
            <person name="Arendt D."/>
            <person name="Savage R."/>
            <person name="Osoegawa K."/>
            <person name="de Jong P."/>
            <person name="Lindberg D.R."/>
            <person name="Seaver E.C."/>
            <person name="Weisblat D.A."/>
            <person name="Putnam N.H."/>
            <person name="Grigoriev I.V."/>
            <person name="Rokhsar D.S."/>
        </authorList>
    </citation>
    <scope>NUCLEOTIDE SEQUENCE</scope>
    <source>
        <strain evidence="9">I ESC-2004</strain>
    </source>
</reference>
<evidence type="ECO:0000313" key="8">
    <source>
        <dbReference type="EnsemblMetazoa" id="CapteP218040"/>
    </source>
</evidence>
<evidence type="ECO:0000256" key="4">
    <source>
        <dbReference type="ARBA" id="ARBA00023136"/>
    </source>
</evidence>
<evidence type="ECO:0000256" key="1">
    <source>
        <dbReference type="ARBA" id="ARBA00022692"/>
    </source>
</evidence>
<dbReference type="STRING" id="283909.R7TPE3"/>
<dbReference type="EMBL" id="KB309954">
    <property type="protein sequence ID" value="ELT92910.1"/>
    <property type="molecule type" value="Genomic_DNA"/>
</dbReference>
<dbReference type="HOGENOM" id="CLU_1241173_0_0_1"/>
<keyword evidence="1 6" id="KW-0812">Transmembrane</keyword>
<dbReference type="InterPro" id="IPR052606">
    <property type="entry name" value="DnaJ_domain_protein"/>
</dbReference>
<keyword evidence="3 6" id="KW-1133">Transmembrane helix</keyword>
<evidence type="ECO:0000256" key="6">
    <source>
        <dbReference type="SAM" id="Phobius"/>
    </source>
</evidence>
<dbReference type="EMBL" id="AMQN01013092">
    <property type="status" value="NOT_ANNOTATED_CDS"/>
    <property type="molecule type" value="Genomic_DNA"/>
</dbReference>
<reference evidence="7 9" key="2">
    <citation type="journal article" date="2013" name="Nature">
        <title>Insights into bilaterian evolution from three spiralian genomes.</title>
        <authorList>
            <person name="Simakov O."/>
            <person name="Marletaz F."/>
            <person name="Cho S.J."/>
            <person name="Edsinger-Gonzales E."/>
            <person name="Havlak P."/>
            <person name="Hellsten U."/>
            <person name="Kuo D.H."/>
            <person name="Larsson T."/>
            <person name="Lv J."/>
            <person name="Arendt D."/>
            <person name="Savage R."/>
            <person name="Osoegawa K."/>
            <person name="de Jong P."/>
            <person name="Grimwood J."/>
            <person name="Chapman J.A."/>
            <person name="Shapiro H."/>
            <person name="Aerts A."/>
            <person name="Otillar R.P."/>
            <person name="Terry A.Y."/>
            <person name="Boore J.L."/>
            <person name="Grigoriev I.V."/>
            <person name="Lindberg D.R."/>
            <person name="Seaver E.C."/>
            <person name="Weisblat D.A."/>
            <person name="Putnam N.H."/>
            <person name="Rokhsar D.S."/>
        </authorList>
    </citation>
    <scope>NUCLEOTIDE SEQUENCE</scope>
    <source>
        <strain evidence="7 9">I ESC-2004</strain>
    </source>
</reference>
<reference evidence="8" key="3">
    <citation type="submission" date="2015-06" db="UniProtKB">
        <authorList>
            <consortium name="EnsemblMetazoa"/>
        </authorList>
    </citation>
    <scope>IDENTIFICATION</scope>
</reference>
<feature type="transmembrane region" description="Helical" evidence="6">
    <location>
        <begin position="6"/>
        <end position="26"/>
    </location>
</feature>
<name>R7TPE3_CAPTE</name>
<sequence>MGLLELGALLMVILTVGHFLVAWSIYAEQKFTKEDVFRSKKKMPKGNRKSRQNADEAFEAELQELLATIPRPQWVDLFPLCVIRGTISGVKGLVEWGQEVMRKKEEPIEEEDQEEIIKRPRRQRVQTPDAEFVAEMSEYQAPVAYQQVGEKLGEEEVRSNDKKYEEWTDTDSAMLAKGVAKFPGGSGHVQEAEIRNEPRCGCICAGNHRKNHREVIHEERKRN</sequence>
<gene>
    <name evidence="7" type="ORF">CAPTEDRAFT_218040</name>
</gene>
<organism evidence="7">
    <name type="scientific">Capitella teleta</name>
    <name type="common">Polychaete worm</name>
    <dbReference type="NCBI Taxonomy" id="283909"/>
    <lineage>
        <taxon>Eukaryota</taxon>
        <taxon>Metazoa</taxon>
        <taxon>Spiralia</taxon>
        <taxon>Lophotrochozoa</taxon>
        <taxon>Annelida</taxon>
        <taxon>Polychaeta</taxon>
        <taxon>Sedentaria</taxon>
        <taxon>Scolecida</taxon>
        <taxon>Capitellidae</taxon>
        <taxon>Capitella</taxon>
    </lineage>
</organism>
<evidence type="ECO:0000256" key="5">
    <source>
        <dbReference type="ARBA" id="ARBA00037847"/>
    </source>
</evidence>
<evidence type="ECO:0000313" key="7">
    <source>
        <dbReference type="EMBL" id="ELT92910.1"/>
    </source>
</evidence>
<comment type="subcellular location">
    <subcellularLocation>
        <location evidence="5">Endomembrane system</location>
        <topology evidence="5">Single-pass membrane protein</topology>
    </subcellularLocation>
</comment>
<keyword evidence="9" id="KW-1185">Reference proteome</keyword>
<dbReference type="PANTHER" id="PTHR44653">
    <property type="entry name" value="DNAJ HOMOLOG SUBFAMILY C MEMBER 1"/>
    <property type="match status" value="1"/>
</dbReference>
<keyword evidence="4 6" id="KW-0472">Membrane</keyword>
<dbReference type="PANTHER" id="PTHR44653:SF2">
    <property type="entry name" value="DNAJ HOMOLOG SUBFAMILY C MEMBER 1"/>
    <property type="match status" value="1"/>
</dbReference>
<evidence type="ECO:0000256" key="3">
    <source>
        <dbReference type="ARBA" id="ARBA00022989"/>
    </source>
</evidence>
<keyword evidence="2" id="KW-0732">Signal</keyword>
<protein>
    <submittedName>
        <fullName evidence="7 8">Uncharacterized protein</fullName>
    </submittedName>
</protein>